<reference evidence="2 3" key="1">
    <citation type="submission" date="2024-09" db="EMBL/GenBank/DDBJ databases">
        <authorList>
            <person name="Makale K.P.P."/>
            <person name="Makhzoum A."/>
            <person name="Rantong G."/>
            <person name="Rahube T.O."/>
        </authorList>
    </citation>
    <scope>NUCLEOTIDE SEQUENCE [LARGE SCALE GENOMIC DNA]</scope>
    <source>
        <strain evidence="2 3">KM_D13</strain>
    </source>
</reference>
<dbReference type="CDD" id="cd04186">
    <property type="entry name" value="GT_2_like_c"/>
    <property type="match status" value="1"/>
</dbReference>
<evidence type="ECO:0000259" key="1">
    <source>
        <dbReference type="Pfam" id="PF00535"/>
    </source>
</evidence>
<feature type="domain" description="Glycosyltransferase 2-like" evidence="1">
    <location>
        <begin position="4"/>
        <end position="172"/>
    </location>
</feature>
<dbReference type="SUPFAM" id="SSF53448">
    <property type="entry name" value="Nucleotide-diphospho-sugar transferases"/>
    <property type="match status" value="1"/>
</dbReference>
<dbReference type="Gene3D" id="1.25.40.10">
    <property type="entry name" value="Tetratricopeptide repeat domain"/>
    <property type="match status" value="2"/>
</dbReference>
<keyword evidence="2" id="KW-0328">Glycosyltransferase</keyword>
<dbReference type="CDD" id="cd02440">
    <property type="entry name" value="AdoMet_MTases"/>
    <property type="match status" value="1"/>
</dbReference>
<accession>A0ABV4V7V1</accession>
<dbReference type="SUPFAM" id="SSF48452">
    <property type="entry name" value="TPR-like"/>
    <property type="match status" value="1"/>
</dbReference>
<dbReference type="Pfam" id="PF14559">
    <property type="entry name" value="TPR_19"/>
    <property type="match status" value="1"/>
</dbReference>
<dbReference type="Pfam" id="PF13489">
    <property type="entry name" value="Methyltransf_23"/>
    <property type="match status" value="1"/>
</dbReference>
<protein>
    <submittedName>
        <fullName evidence="2">Glycosyltransferase</fullName>
        <ecNumber evidence="2">2.4.-.-</ecNumber>
    </submittedName>
</protein>
<gene>
    <name evidence="2" type="ORF">ACEU3E_28635</name>
</gene>
<dbReference type="InterPro" id="IPR001173">
    <property type="entry name" value="Glyco_trans_2-like"/>
</dbReference>
<organism evidence="2 3">
    <name type="scientific">Paenibacillus oleatilyticus</name>
    <dbReference type="NCBI Taxonomy" id="2594886"/>
    <lineage>
        <taxon>Bacteria</taxon>
        <taxon>Bacillati</taxon>
        <taxon>Bacillota</taxon>
        <taxon>Bacilli</taxon>
        <taxon>Bacillales</taxon>
        <taxon>Paenibacillaceae</taxon>
        <taxon>Paenibacillus</taxon>
    </lineage>
</organism>
<dbReference type="Pfam" id="PF00535">
    <property type="entry name" value="Glycos_transf_2"/>
    <property type="match status" value="1"/>
</dbReference>
<dbReference type="Gene3D" id="3.90.550.10">
    <property type="entry name" value="Spore Coat Polysaccharide Biosynthesis Protein SpsA, Chain A"/>
    <property type="match status" value="1"/>
</dbReference>
<dbReference type="Gene3D" id="3.40.50.150">
    <property type="entry name" value="Vaccinia Virus protein VP39"/>
    <property type="match status" value="1"/>
</dbReference>
<dbReference type="Proteomes" id="UP001575622">
    <property type="component" value="Unassembled WGS sequence"/>
</dbReference>
<dbReference type="SUPFAM" id="SSF53335">
    <property type="entry name" value="S-adenosyl-L-methionine-dependent methyltransferases"/>
    <property type="match status" value="1"/>
</dbReference>
<dbReference type="RefSeq" id="WP_373956166.1">
    <property type="nucleotide sequence ID" value="NZ_JBHDLN010000019.1"/>
</dbReference>
<keyword evidence="3" id="KW-1185">Reference proteome</keyword>
<dbReference type="InterPro" id="IPR029044">
    <property type="entry name" value="Nucleotide-diphossugar_trans"/>
</dbReference>
<dbReference type="EC" id="2.4.-.-" evidence="2"/>
<dbReference type="InterPro" id="IPR029063">
    <property type="entry name" value="SAM-dependent_MTases_sf"/>
</dbReference>
<dbReference type="PANTHER" id="PTHR43179:SF7">
    <property type="entry name" value="RHAMNOSYLTRANSFERASE WBBL"/>
    <property type="match status" value="1"/>
</dbReference>
<keyword evidence="2" id="KW-0808">Transferase</keyword>
<name>A0ABV4V7V1_9BACL</name>
<dbReference type="PANTHER" id="PTHR43179">
    <property type="entry name" value="RHAMNOSYLTRANSFERASE WBBL"/>
    <property type="match status" value="1"/>
</dbReference>
<dbReference type="SMART" id="SM00028">
    <property type="entry name" value="TPR"/>
    <property type="match status" value="4"/>
</dbReference>
<sequence length="708" mass="80826">MKTSIVIATYNKLEYTQLCIESIREYTSQHDYEIIVVDNGSTDETVSWLRSQSDIKAIFNSENLGFPKACNQGIEVSNGDNILLLNNDTIVTNNWLTNLLSSLYSSEEIGAVGSLTNNCSYGQSIQVPYNSIEEMHLFATQYNQNSNPILWEERLKLVGYCMLIKKNVLDEVGLLDERFTPGNFEDDDLSLRIRLAGYKLLLCKDTFIHHFGSVSFKNNVQKYLDLMHTNQKKFTEKWGFDPEDAVIHTGLVGQIISAPTDFIRLLEIGCGNGGTLLSIKHHFPNTQIFGVETNQFSAKVATRVTKYIHLSLQEVFDSYPAEYFDVIIIGNLGCNNETNVSTINALQKLLNANGQFIVTVPNLMHYILLKKMMAGTISSAELQYWKLSDIEETFKKAGFVELKTMGLLEEVSSKEESIFIQQLAEMSGIGTTQPYEIRNFMVVACKSNKDHYIKSLINNLLLQKDVKSCVNRLADIDTETVLEIIIKTAHDQKIDLLNFVAIQFIEQQKPETALPFLSKAFELKPDHDPTLFNLGLAMYTLKQDQLALDWLEQICHKNNEVVQWISQIKKQIYNDSYEKNKIKFLLRRLENNVHQEESLAALLQMIENKEVTLEQIHQIVDKDMIQKSQIFTQLAVSCYEQSILDLVFPFFEKALQFDAENQDALYLLAHILYELGDIESAKIHLNRVRVKNSNVSFLMEKLSEVSTL</sequence>
<dbReference type="EMBL" id="JBHDLN010000019">
    <property type="protein sequence ID" value="MFB0846167.1"/>
    <property type="molecule type" value="Genomic_DNA"/>
</dbReference>
<dbReference type="InterPro" id="IPR019734">
    <property type="entry name" value="TPR_rpt"/>
</dbReference>
<dbReference type="GO" id="GO:0016757">
    <property type="term" value="F:glycosyltransferase activity"/>
    <property type="evidence" value="ECO:0007669"/>
    <property type="project" value="UniProtKB-KW"/>
</dbReference>
<evidence type="ECO:0000313" key="2">
    <source>
        <dbReference type="EMBL" id="MFB0846167.1"/>
    </source>
</evidence>
<evidence type="ECO:0000313" key="3">
    <source>
        <dbReference type="Proteomes" id="UP001575622"/>
    </source>
</evidence>
<proteinExistence type="predicted"/>
<comment type="caution">
    <text evidence="2">The sequence shown here is derived from an EMBL/GenBank/DDBJ whole genome shotgun (WGS) entry which is preliminary data.</text>
</comment>
<dbReference type="InterPro" id="IPR011990">
    <property type="entry name" value="TPR-like_helical_dom_sf"/>
</dbReference>